<dbReference type="Proteomes" id="UP001219934">
    <property type="component" value="Unassembled WGS sequence"/>
</dbReference>
<feature type="compositionally biased region" description="Acidic residues" evidence="2">
    <location>
        <begin position="578"/>
        <end position="591"/>
    </location>
</feature>
<feature type="region of interest" description="Disordered" evidence="2">
    <location>
        <begin position="915"/>
        <end position="947"/>
    </location>
</feature>
<comment type="caution">
    <text evidence="4">The sequence shown here is derived from an EMBL/GenBank/DDBJ whole genome shotgun (WGS) entry which is preliminary data.</text>
</comment>
<protein>
    <recommendedName>
        <fullName evidence="3">RIMB1/RIM3A-C-like N-terminal domain-containing protein</fullName>
    </recommendedName>
</protein>
<feature type="compositionally biased region" description="Low complexity" evidence="2">
    <location>
        <begin position="992"/>
        <end position="1001"/>
    </location>
</feature>
<dbReference type="AlphaFoldDB" id="A0AAD6AS29"/>
<evidence type="ECO:0000313" key="4">
    <source>
        <dbReference type="EMBL" id="KAJ4929769.1"/>
    </source>
</evidence>
<reference evidence="4" key="1">
    <citation type="submission" date="2022-11" db="EMBL/GenBank/DDBJ databases">
        <title>Chromosome-level genome of Pogonophryne albipinna.</title>
        <authorList>
            <person name="Jo E."/>
        </authorList>
    </citation>
    <scope>NUCLEOTIDE SEQUENCE</scope>
    <source>
        <strain evidence="4">SGF0006</strain>
        <tissue evidence="4">Muscle</tissue>
    </source>
</reference>
<accession>A0AAD6AS29</accession>
<feature type="coiled-coil region" evidence="1">
    <location>
        <begin position="645"/>
        <end position="815"/>
    </location>
</feature>
<dbReference type="PANTHER" id="PTHR14234">
    <property type="entry name" value="RIM BINDING PROTEIN-RELATED"/>
    <property type="match status" value="1"/>
</dbReference>
<gene>
    <name evidence="4" type="ORF">JOQ06_018790</name>
</gene>
<feature type="domain" description="RIMB1/RIM3A-C-like N-terminal" evidence="3">
    <location>
        <begin position="376"/>
        <end position="502"/>
    </location>
</feature>
<keyword evidence="5" id="KW-1185">Reference proteome</keyword>
<dbReference type="EMBL" id="JAPTMU010000016">
    <property type="protein sequence ID" value="KAJ4929769.1"/>
    <property type="molecule type" value="Genomic_DNA"/>
</dbReference>
<feature type="coiled-coil region" evidence="1">
    <location>
        <begin position="374"/>
        <end position="451"/>
    </location>
</feature>
<evidence type="ECO:0000256" key="1">
    <source>
        <dbReference type="SAM" id="Coils"/>
    </source>
</evidence>
<feature type="compositionally biased region" description="Polar residues" evidence="2">
    <location>
        <begin position="624"/>
        <end position="634"/>
    </location>
</feature>
<feature type="region of interest" description="Disordered" evidence="2">
    <location>
        <begin position="551"/>
        <end position="642"/>
    </location>
</feature>
<feature type="compositionally biased region" description="Basic and acidic residues" evidence="2">
    <location>
        <begin position="976"/>
        <end position="988"/>
    </location>
</feature>
<dbReference type="Pfam" id="PF25566">
    <property type="entry name" value="RIMB1_N"/>
    <property type="match status" value="1"/>
</dbReference>
<feature type="region of interest" description="Disordered" evidence="2">
    <location>
        <begin position="268"/>
        <end position="311"/>
    </location>
</feature>
<evidence type="ECO:0000313" key="5">
    <source>
        <dbReference type="Proteomes" id="UP001219934"/>
    </source>
</evidence>
<dbReference type="InterPro" id="IPR040325">
    <property type="entry name" value="RIMBP1/2/3"/>
</dbReference>
<evidence type="ECO:0000256" key="2">
    <source>
        <dbReference type="SAM" id="MobiDB-lite"/>
    </source>
</evidence>
<evidence type="ECO:0000259" key="3">
    <source>
        <dbReference type="Pfam" id="PF25566"/>
    </source>
</evidence>
<dbReference type="PANTHER" id="PTHR14234:SF20">
    <property type="entry name" value="PERIPHERAL-TYPE BENZODIAZEPINE RECEPTOR-ASSOCIATED PROTEIN 1"/>
    <property type="match status" value="1"/>
</dbReference>
<feature type="non-terminal residue" evidence="4">
    <location>
        <position position="1"/>
    </location>
</feature>
<feature type="compositionally biased region" description="Basic and acidic residues" evidence="2">
    <location>
        <begin position="605"/>
        <end position="614"/>
    </location>
</feature>
<feature type="coiled-coil region" evidence="1">
    <location>
        <begin position="475"/>
        <end position="502"/>
    </location>
</feature>
<feature type="region of interest" description="Disordered" evidence="2">
    <location>
        <begin position="973"/>
        <end position="1024"/>
    </location>
</feature>
<dbReference type="InterPro" id="IPR057950">
    <property type="entry name" value="RIMB1/RIM3A-C-like_N"/>
</dbReference>
<name>A0AAD6AS29_9TELE</name>
<organism evidence="4 5">
    <name type="scientific">Pogonophryne albipinna</name>
    <dbReference type="NCBI Taxonomy" id="1090488"/>
    <lineage>
        <taxon>Eukaryota</taxon>
        <taxon>Metazoa</taxon>
        <taxon>Chordata</taxon>
        <taxon>Craniata</taxon>
        <taxon>Vertebrata</taxon>
        <taxon>Euteleostomi</taxon>
        <taxon>Actinopterygii</taxon>
        <taxon>Neopterygii</taxon>
        <taxon>Teleostei</taxon>
        <taxon>Neoteleostei</taxon>
        <taxon>Acanthomorphata</taxon>
        <taxon>Eupercaria</taxon>
        <taxon>Perciformes</taxon>
        <taxon>Notothenioidei</taxon>
        <taxon>Pogonophryne</taxon>
    </lineage>
</organism>
<proteinExistence type="predicted"/>
<keyword evidence="1" id="KW-0175">Coiled coil</keyword>
<feature type="compositionally biased region" description="Low complexity" evidence="2">
    <location>
        <begin position="915"/>
        <end position="924"/>
    </location>
</feature>
<sequence>MLCCESGIMRKNWDNPLALSSKKTCQGQKDYGRELQRLRAVWEAEKKHTQRARGEISVELRHLREGAEREQQRAVKELLLRRGCKKDCLANNKVNIKDSRRHTEVESTDKETFCLCGGETYTKLQQLLLTLYEKINGEQAVYKLHHRQEFEVEKAVFLCHLLDAHGRLLQGRQIAGQLSSISNSLSRSQGGGTNSYQTKPLLTCSRALPHTASHSPKKNTKQDLRELPSGRAAWAADPCPSTAVVDTCQSGSLTICHPHSAPHAGWDHQPPYCAESSGSDESSPPKCMDRNMEPEPAPAHTDMESHEVDQALGQQQSELTGPEEQDKQNGLVDKAVPTTTNIRTTSLLGKRHHSLYANLNGFEVEGVRKNGTDYGFLVRQNSELLRALDELEKTCTTLREENGLLWKSSAPETEEKVRRLRRKNTELSVLAKRLEDRARKLQEANLRVVNSPSLMRPGSVEQYKRAFARQRARDLAQHADALLSKDKEIAALQEECRELESRLGTTKPTPHPCHKLALCWTPRGSPLPSGQVEFERLLRESQREVLRLQRQLSVTSSGQQHDHSPDLGGPAKCGRIQEEEEEEDKKEDEEDKVVGETPCVVLDEAPSRCEKTPGEEEESGLRVTPQTGLSPTPSHQEEHTEEQHLQFLESELSKKRKECENFEHEVKKRQKRCLDLESQLEDERGKNERLKEEADLLRRKALLLDQTRAENEELREDLSEVTAQHNSVLEENQRLRAKLENLEQVLKHMREVAERRQQLELEHDQALAILKFKQDEIKRLQRAQLYAKREHEGVVQMLESKVRDLEDKCRSQSEQFGLLSHELEKFRLQASKADLASAGLFNNASLSVLTNGVGLTSERDCTDGSWDMVSLGEIAFWSLEGGDTLSCPEGKCSARYSLRLIINVSQKHGMFSPIISPTPSQSSTACNAHQRTRTDGDGDGISPPLFNQPGSTLSLPAYVAAALRLGSTPHAAGLSRVERSPVTKHRELPTISVSKSSSSKSEPTHLTPKSDTHLSPHKSSPTHE</sequence>